<dbReference type="GO" id="GO:0097272">
    <property type="term" value="P:ammonium homeostasis"/>
    <property type="evidence" value="ECO:0007669"/>
    <property type="project" value="TreeGrafter"/>
</dbReference>
<feature type="non-terminal residue" evidence="10">
    <location>
        <position position="265"/>
    </location>
</feature>
<feature type="transmembrane region" description="Helical" evidence="8">
    <location>
        <begin position="57"/>
        <end position="78"/>
    </location>
</feature>
<feature type="transmembrane region" description="Helical" evidence="8">
    <location>
        <begin position="185"/>
        <end position="203"/>
    </location>
</feature>
<dbReference type="PANTHER" id="PTHR11730:SF6">
    <property type="entry name" value="AMMONIUM TRANSPORTER"/>
    <property type="match status" value="1"/>
</dbReference>
<feature type="transmembrane region" description="Helical" evidence="8">
    <location>
        <begin position="224"/>
        <end position="247"/>
    </location>
</feature>
<evidence type="ECO:0000256" key="7">
    <source>
        <dbReference type="ARBA" id="ARBA00023177"/>
    </source>
</evidence>
<accession>A0A382WEJ1</accession>
<evidence type="ECO:0000256" key="4">
    <source>
        <dbReference type="ARBA" id="ARBA00022692"/>
    </source>
</evidence>
<comment type="subcellular location">
    <subcellularLocation>
        <location evidence="1">Membrane</location>
        <topology evidence="1">Multi-pass membrane protein</topology>
    </subcellularLocation>
</comment>
<protein>
    <recommendedName>
        <fullName evidence="9">Ammonium transporter AmtB-like domain-containing protein</fullName>
    </recommendedName>
</protein>
<evidence type="ECO:0000256" key="8">
    <source>
        <dbReference type="SAM" id="Phobius"/>
    </source>
</evidence>
<dbReference type="GO" id="GO:0008519">
    <property type="term" value="F:ammonium channel activity"/>
    <property type="evidence" value="ECO:0007669"/>
    <property type="project" value="InterPro"/>
</dbReference>
<keyword evidence="3" id="KW-0813">Transport</keyword>
<evidence type="ECO:0000256" key="6">
    <source>
        <dbReference type="ARBA" id="ARBA00023136"/>
    </source>
</evidence>
<evidence type="ECO:0000256" key="3">
    <source>
        <dbReference type="ARBA" id="ARBA00022448"/>
    </source>
</evidence>
<reference evidence="10" key="1">
    <citation type="submission" date="2018-05" db="EMBL/GenBank/DDBJ databases">
        <authorList>
            <person name="Lanie J.A."/>
            <person name="Ng W.-L."/>
            <person name="Kazmierczak K.M."/>
            <person name="Andrzejewski T.M."/>
            <person name="Davidsen T.M."/>
            <person name="Wayne K.J."/>
            <person name="Tettelin H."/>
            <person name="Glass J.I."/>
            <person name="Rusch D."/>
            <person name="Podicherti R."/>
            <person name="Tsui H.-C.T."/>
            <person name="Winkler M.E."/>
        </authorList>
    </citation>
    <scope>NUCLEOTIDE SEQUENCE</scope>
</reference>
<dbReference type="EMBL" id="UINC01158792">
    <property type="protein sequence ID" value="SVD56521.1"/>
    <property type="molecule type" value="Genomic_DNA"/>
</dbReference>
<keyword evidence="5 8" id="KW-1133">Transmembrane helix</keyword>
<proteinExistence type="inferred from homology"/>
<dbReference type="SUPFAM" id="SSF111352">
    <property type="entry name" value="Ammonium transporter"/>
    <property type="match status" value="1"/>
</dbReference>
<gene>
    <name evidence="10" type="ORF">METZ01_LOCUS409375</name>
</gene>
<feature type="transmembrane region" description="Helical" evidence="8">
    <location>
        <begin position="115"/>
        <end position="137"/>
    </location>
</feature>
<evidence type="ECO:0000256" key="1">
    <source>
        <dbReference type="ARBA" id="ARBA00004141"/>
    </source>
</evidence>
<feature type="domain" description="Ammonium transporter AmtB-like" evidence="9">
    <location>
        <begin position="25"/>
        <end position="242"/>
    </location>
</feature>
<evidence type="ECO:0000256" key="2">
    <source>
        <dbReference type="ARBA" id="ARBA00005887"/>
    </source>
</evidence>
<comment type="similarity">
    <text evidence="2">Belongs to the ammonia transporter channel (TC 1.A.11.2) family.</text>
</comment>
<evidence type="ECO:0000259" key="9">
    <source>
        <dbReference type="Pfam" id="PF00909"/>
    </source>
</evidence>
<feature type="transmembrane region" description="Helical" evidence="8">
    <location>
        <begin position="20"/>
        <end position="36"/>
    </location>
</feature>
<dbReference type="AlphaFoldDB" id="A0A382WEJ1"/>
<keyword evidence="7" id="KW-0924">Ammonia transport</keyword>
<dbReference type="InterPro" id="IPR024041">
    <property type="entry name" value="NH4_transpt_AmtB-like_dom"/>
</dbReference>
<dbReference type="InterPro" id="IPR029020">
    <property type="entry name" value="Ammonium/urea_transptr"/>
</dbReference>
<organism evidence="10">
    <name type="scientific">marine metagenome</name>
    <dbReference type="NCBI Taxonomy" id="408172"/>
    <lineage>
        <taxon>unclassified sequences</taxon>
        <taxon>metagenomes</taxon>
        <taxon>ecological metagenomes</taxon>
    </lineage>
</organism>
<feature type="transmembrane region" description="Helical" evidence="8">
    <location>
        <begin position="144"/>
        <end position="165"/>
    </location>
</feature>
<keyword evidence="4 8" id="KW-0812">Transmembrane</keyword>
<dbReference type="Gene3D" id="1.10.3430.10">
    <property type="entry name" value="Ammonium transporter AmtB like domains"/>
    <property type="match status" value="1"/>
</dbReference>
<dbReference type="GO" id="GO:0016020">
    <property type="term" value="C:membrane"/>
    <property type="evidence" value="ECO:0007669"/>
    <property type="project" value="UniProtKB-SubCell"/>
</dbReference>
<sequence length="265" mass="28585">MSPEELMAVINVVADTAMEGYYWWATAIMIAIHAGFMMYEMGASRAKNVMHTGVKNILAFAFTIPAFFVVGWWAYWAYQSGNIFIPDWNHEFAQYYIPWGDQGGMGPNHQDGASGIFFAAFTLFAMTTASIVSGSVIERIKMSGWLISVTIFGGFIWIVGAGWGWSTGGWLVVDWGFRDVCAAGVVHMAAGFFALGLLVNLGPRQGRFNADGSTNEVAGHSGPMAAAGLMVIILGFFGFLGGCLIYPSSMAGTSADLGWINIYGI</sequence>
<name>A0A382WEJ1_9ZZZZ</name>
<dbReference type="Pfam" id="PF00909">
    <property type="entry name" value="Ammonium_transp"/>
    <property type="match status" value="1"/>
</dbReference>
<evidence type="ECO:0000313" key="10">
    <source>
        <dbReference type="EMBL" id="SVD56521.1"/>
    </source>
</evidence>
<keyword evidence="6 8" id="KW-0472">Membrane</keyword>
<dbReference type="PANTHER" id="PTHR11730">
    <property type="entry name" value="AMMONIUM TRANSPORTER"/>
    <property type="match status" value="1"/>
</dbReference>
<evidence type="ECO:0000256" key="5">
    <source>
        <dbReference type="ARBA" id="ARBA00022989"/>
    </source>
</evidence>